<dbReference type="EMBL" id="JADGMS010000011">
    <property type="protein sequence ID" value="KAF9673206.1"/>
    <property type="molecule type" value="Genomic_DNA"/>
</dbReference>
<keyword evidence="3" id="KW-1185">Reference proteome</keyword>
<evidence type="ECO:0000313" key="2">
    <source>
        <dbReference type="EMBL" id="KAF9673206.1"/>
    </source>
</evidence>
<dbReference type="PANTHER" id="PTHR33710:SF79">
    <property type="entry name" value="OS06G0205337 PROTEIN"/>
    <property type="match status" value="1"/>
</dbReference>
<dbReference type="InterPro" id="IPR036691">
    <property type="entry name" value="Endo/exonu/phosph_ase_sf"/>
</dbReference>
<comment type="caution">
    <text evidence="2">The sequence shown here is derived from an EMBL/GenBank/DDBJ whole genome shotgun (WGS) entry which is preliminary data.</text>
</comment>
<dbReference type="OrthoDB" id="1001388at2759"/>
<reference evidence="2 3" key="1">
    <citation type="submission" date="2020-10" db="EMBL/GenBank/DDBJ databases">
        <title>Plant Genome Project.</title>
        <authorList>
            <person name="Zhang R.-G."/>
        </authorList>
    </citation>
    <scope>NUCLEOTIDE SEQUENCE [LARGE SCALE GENOMIC DNA]</scope>
    <source>
        <strain evidence="2">FAFU-HL-1</strain>
        <tissue evidence="2">Leaf</tissue>
    </source>
</reference>
<evidence type="ECO:0000259" key="1">
    <source>
        <dbReference type="Pfam" id="PF03372"/>
    </source>
</evidence>
<dbReference type="AlphaFoldDB" id="A0A835MTT9"/>
<accession>A0A835MTT9</accession>
<dbReference type="Pfam" id="PF03372">
    <property type="entry name" value="Exo_endo_phos"/>
    <property type="match status" value="1"/>
</dbReference>
<dbReference type="Gene3D" id="3.60.10.10">
    <property type="entry name" value="Endonuclease/exonuclease/phosphatase"/>
    <property type="match status" value="1"/>
</dbReference>
<dbReference type="GO" id="GO:0003824">
    <property type="term" value="F:catalytic activity"/>
    <property type="evidence" value="ECO:0007669"/>
    <property type="project" value="InterPro"/>
</dbReference>
<name>A0A835MTT9_9ROSI</name>
<dbReference type="InterPro" id="IPR005135">
    <property type="entry name" value="Endo/exonuclease/phosphatase"/>
</dbReference>
<dbReference type="Proteomes" id="UP000657918">
    <property type="component" value="Chromosome 11"/>
</dbReference>
<protein>
    <recommendedName>
        <fullName evidence="1">Endonuclease/exonuclease/phosphatase domain-containing protein</fullName>
    </recommendedName>
</protein>
<dbReference type="SUPFAM" id="SSF56219">
    <property type="entry name" value="DNase I-like"/>
    <property type="match status" value="1"/>
</dbReference>
<proteinExistence type="predicted"/>
<evidence type="ECO:0000313" key="3">
    <source>
        <dbReference type="Proteomes" id="UP000657918"/>
    </source>
</evidence>
<sequence>MNNIGCWNTWGLNSPQKQKAVTEWINKHHLDIVALFETKIAGKNLPSIQTKICHNWHFQTNHPHSSPSPCRIMLGWNPNKYSLVCTHINAQWITCSATHTTGNNAINITFVYGLHSPAERKKLWEYINASSGSFSNQPWVIMGDFNAILSPAYKEGGDRNWYSHSDDFANSIHGAGLIHLPLTGPILSWHNGQQGGHTIQKKLDWAFVNHHLLQKWPSAITHFQPRSTSDHSAMHVQLTTPNPPKKKPFHFLNLWLQREDFPSILASVWDVNIVGNPMHVLHSKLRALKARLKHYHKHNTNHISRRLDKAKEDWTTFQQQLNDNPTSQEIMNQERAAAKLFAQLSREEEYFYKQQSRVQWLQLGDQNTKFFHRSVQHRRSRNTIHSMVDSDGVLHHSQDAMGKIAVDYYQGILSGQSEDGPFDVTGLYPRKISSASQTTLAQPVTNEEIKIAMYAIPDEKAPGPDGFTAKFFKQTWNTTGGDVTRAVQHFFKTSRLPRGMNATKIAMVGWPDEAVVRSSKAFCFVFVFLTCLSRLSV</sequence>
<feature type="domain" description="Endonuclease/exonuclease/phosphatase" evidence="1">
    <location>
        <begin position="7"/>
        <end position="231"/>
    </location>
</feature>
<organism evidence="2 3">
    <name type="scientific">Salix dunnii</name>
    <dbReference type="NCBI Taxonomy" id="1413687"/>
    <lineage>
        <taxon>Eukaryota</taxon>
        <taxon>Viridiplantae</taxon>
        <taxon>Streptophyta</taxon>
        <taxon>Embryophyta</taxon>
        <taxon>Tracheophyta</taxon>
        <taxon>Spermatophyta</taxon>
        <taxon>Magnoliopsida</taxon>
        <taxon>eudicotyledons</taxon>
        <taxon>Gunneridae</taxon>
        <taxon>Pentapetalae</taxon>
        <taxon>rosids</taxon>
        <taxon>fabids</taxon>
        <taxon>Malpighiales</taxon>
        <taxon>Salicaceae</taxon>
        <taxon>Saliceae</taxon>
        <taxon>Salix</taxon>
    </lineage>
</organism>
<gene>
    <name evidence="2" type="ORF">SADUNF_Sadunf11G0124500</name>
</gene>
<dbReference type="PANTHER" id="PTHR33710">
    <property type="entry name" value="BNAC02G09200D PROTEIN"/>
    <property type="match status" value="1"/>
</dbReference>